<evidence type="ECO:0000313" key="3">
    <source>
        <dbReference type="Proteomes" id="UP000198662"/>
    </source>
</evidence>
<feature type="transmembrane region" description="Helical" evidence="1">
    <location>
        <begin position="22"/>
        <end position="42"/>
    </location>
</feature>
<dbReference type="EMBL" id="FNGF01000009">
    <property type="protein sequence ID" value="SDL75375.1"/>
    <property type="molecule type" value="Genomic_DNA"/>
</dbReference>
<proteinExistence type="predicted"/>
<keyword evidence="3" id="KW-1185">Reference proteome</keyword>
<accession>A0A1G9MNZ0</accession>
<dbReference type="Proteomes" id="UP000198662">
    <property type="component" value="Unassembled WGS sequence"/>
</dbReference>
<keyword evidence="1" id="KW-0472">Membrane</keyword>
<evidence type="ECO:0000313" key="2">
    <source>
        <dbReference type="EMBL" id="SDL75375.1"/>
    </source>
</evidence>
<keyword evidence="1" id="KW-1133">Transmembrane helix</keyword>
<gene>
    <name evidence="2" type="ORF">SAMN05216298_5064</name>
</gene>
<sequence length="174" mass="19112">MGVSVAVKITFRPTTRQVIGRALFLGGVSALAALVPAVLYMLAVGHWYHLTLGLLVLVAAAVALAVAYAGARRHGVVLDERGIHPLESQDPQGNARGERYAAWTEVADIRAERRAGRTVPVVYLNDPSQRPWRLRAPYSGRALSADAELDEKIFVMRSLWEGYRRGRSPRREGA</sequence>
<protein>
    <submittedName>
        <fullName evidence="2">Uncharacterized protein</fullName>
    </submittedName>
</protein>
<dbReference type="AlphaFoldDB" id="A0A1G9MNZ0"/>
<reference evidence="3" key="1">
    <citation type="submission" date="2016-10" db="EMBL/GenBank/DDBJ databases">
        <authorList>
            <person name="Varghese N."/>
            <person name="Submissions S."/>
        </authorList>
    </citation>
    <scope>NUCLEOTIDE SEQUENCE [LARGE SCALE GENOMIC DNA]</scope>
    <source>
        <strain evidence="3">CGMCC 4.3147</strain>
    </source>
</reference>
<organism evidence="2 3">
    <name type="scientific">Glycomyces sambucus</name>
    <dbReference type="NCBI Taxonomy" id="380244"/>
    <lineage>
        <taxon>Bacteria</taxon>
        <taxon>Bacillati</taxon>
        <taxon>Actinomycetota</taxon>
        <taxon>Actinomycetes</taxon>
        <taxon>Glycomycetales</taxon>
        <taxon>Glycomycetaceae</taxon>
        <taxon>Glycomyces</taxon>
    </lineage>
</organism>
<keyword evidence="1" id="KW-0812">Transmembrane</keyword>
<evidence type="ECO:0000256" key="1">
    <source>
        <dbReference type="SAM" id="Phobius"/>
    </source>
</evidence>
<feature type="transmembrane region" description="Helical" evidence="1">
    <location>
        <begin position="48"/>
        <end position="71"/>
    </location>
</feature>
<name>A0A1G9MNZ0_9ACTN</name>